<keyword evidence="5 8" id="KW-1133">Transmembrane helix</keyword>
<evidence type="ECO:0000256" key="8">
    <source>
        <dbReference type="SAM" id="Phobius"/>
    </source>
</evidence>
<feature type="transmembrane region" description="Helical" evidence="8">
    <location>
        <begin position="184"/>
        <end position="209"/>
    </location>
</feature>
<name>A0A9P4U948_9PLEO</name>
<evidence type="ECO:0000256" key="2">
    <source>
        <dbReference type="ARBA" id="ARBA00006727"/>
    </source>
</evidence>
<accession>A0A9P4U948</accession>
<dbReference type="Proteomes" id="UP000799764">
    <property type="component" value="Unassembled WGS sequence"/>
</dbReference>
<evidence type="ECO:0000256" key="4">
    <source>
        <dbReference type="ARBA" id="ARBA00022692"/>
    </source>
</evidence>
<dbReference type="Pfam" id="PF07690">
    <property type="entry name" value="MFS_1"/>
    <property type="match status" value="1"/>
</dbReference>
<protein>
    <submittedName>
        <fullName evidence="10">MFS general substrate transporter</fullName>
    </submittedName>
</protein>
<dbReference type="EMBL" id="MU001507">
    <property type="protein sequence ID" value="KAF2440707.1"/>
    <property type="molecule type" value="Genomic_DNA"/>
</dbReference>
<feature type="transmembrane region" description="Helical" evidence="8">
    <location>
        <begin position="382"/>
        <end position="404"/>
    </location>
</feature>
<dbReference type="InterPro" id="IPR036259">
    <property type="entry name" value="MFS_trans_sf"/>
</dbReference>
<feature type="transmembrane region" description="Helical" evidence="8">
    <location>
        <begin position="416"/>
        <end position="438"/>
    </location>
</feature>
<dbReference type="CDD" id="cd17352">
    <property type="entry name" value="MFS_MCT_SLC16"/>
    <property type="match status" value="1"/>
</dbReference>
<dbReference type="PROSITE" id="PS50850">
    <property type="entry name" value="MFS"/>
    <property type="match status" value="1"/>
</dbReference>
<feature type="compositionally biased region" description="Polar residues" evidence="7">
    <location>
        <begin position="1"/>
        <end position="13"/>
    </location>
</feature>
<feature type="transmembrane region" description="Helical" evidence="8">
    <location>
        <begin position="221"/>
        <end position="240"/>
    </location>
</feature>
<dbReference type="AlphaFoldDB" id="A0A9P4U948"/>
<feature type="compositionally biased region" description="Basic and acidic residues" evidence="7">
    <location>
        <begin position="15"/>
        <end position="33"/>
    </location>
</feature>
<dbReference type="PANTHER" id="PTHR11360:SF224">
    <property type="entry name" value="MAJOR FACILITATOR SUPERFAMILY (MFS) PROFILE DOMAIN-CONTAINING PROTEIN-RELATED"/>
    <property type="match status" value="1"/>
</dbReference>
<evidence type="ECO:0000313" key="11">
    <source>
        <dbReference type="Proteomes" id="UP000799764"/>
    </source>
</evidence>
<feature type="transmembrane region" description="Helical" evidence="8">
    <location>
        <begin position="127"/>
        <end position="143"/>
    </location>
</feature>
<evidence type="ECO:0000256" key="5">
    <source>
        <dbReference type="ARBA" id="ARBA00022989"/>
    </source>
</evidence>
<evidence type="ECO:0000256" key="7">
    <source>
        <dbReference type="SAM" id="MobiDB-lite"/>
    </source>
</evidence>
<keyword evidence="6 8" id="KW-0472">Membrane</keyword>
<keyword evidence="3" id="KW-0813">Transport</keyword>
<feature type="region of interest" description="Disordered" evidence="7">
    <location>
        <begin position="1"/>
        <end position="47"/>
    </location>
</feature>
<feature type="domain" description="Major facilitator superfamily (MFS) profile" evidence="9">
    <location>
        <begin position="56"/>
        <end position="438"/>
    </location>
</feature>
<evidence type="ECO:0000256" key="1">
    <source>
        <dbReference type="ARBA" id="ARBA00004141"/>
    </source>
</evidence>
<dbReference type="GO" id="GO:0022857">
    <property type="term" value="F:transmembrane transporter activity"/>
    <property type="evidence" value="ECO:0007669"/>
    <property type="project" value="InterPro"/>
</dbReference>
<feature type="transmembrane region" description="Helical" evidence="8">
    <location>
        <begin position="97"/>
        <end position="120"/>
    </location>
</feature>
<feature type="transmembrane region" description="Helical" evidence="8">
    <location>
        <begin position="58"/>
        <end position="85"/>
    </location>
</feature>
<feature type="transmembrane region" description="Helical" evidence="8">
    <location>
        <begin position="324"/>
        <end position="343"/>
    </location>
</feature>
<evidence type="ECO:0000313" key="10">
    <source>
        <dbReference type="EMBL" id="KAF2440707.1"/>
    </source>
</evidence>
<dbReference type="InterPro" id="IPR050327">
    <property type="entry name" value="Proton-linked_MCT"/>
</dbReference>
<dbReference type="Gene3D" id="1.20.1250.20">
    <property type="entry name" value="MFS general substrate transporter like domains"/>
    <property type="match status" value="2"/>
</dbReference>
<dbReference type="SUPFAM" id="SSF103473">
    <property type="entry name" value="MFS general substrate transporter"/>
    <property type="match status" value="1"/>
</dbReference>
<dbReference type="GO" id="GO:0016020">
    <property type="term" value="C:membrane"/>
    <property type="evidence" value="ECO:0007669"/>
    <property type="project" value="UniProtKB-SubCell"/>
</dbReference>
<comment type="subcellular location">
    <subcellularLocation>
        <location evidence="1">Membrane</location>
        <topology evidence="1">Multi-pass membrane protein</topology>
    </subcellularLocation>
</comment>
<organism evidence="10 11">
    <name type="scientific">Karstenula rhodostoma CBS 690.94</name>
    <dbReference type="NCBI Taxonomy" id="1392251"/>
    <lineage>
        <taxon>Eukaryota</taxon>
        <taxon>Fungi</taxon>
        <taxon>Dikarya</taxon>
        <taxon>Ascomycota</taxon>
        <taxon>Pezizomycotina</taxon>
        <taxon>Dothideomycetes</taxon>
        <taxon>Pleosporomycetidae</taxon>
        <taxon>Pleosporales</taxon>
        <taxon>Massarineae</taxon>
        <taxon>Didymosphaeriaceae</taxon>
        <taxon>Karstenula</taxon>
    </lineage>
</organism>
<dbReference type="InterPro" id="IPR020846">
    <property type="entry name" value="MFS_dom"/>
</dbReference>
<dbReference type="InterPro" id="IPR011701">
    <property type="entry name" value="MFS"/>
</dbReference>
<evidence type="ECO:0000256" key="6">
    <source>
        <dbReference type="ARBA" id="ARBA00023136"/>
    </source>
</evidence>
<comment type="similarity">
    <text evidence="2">Belongs to the major facilitator superfamily. Monocarboxylate porter (TC 2.A.1.13) family.</text>
</comment>
<keyword evidence="4 8" id="KW-0812">Transmembrane</keyword>
<feature type="transmembrane region" description="Helical" evidence="8">
    <location>
        <begin position="293"/>
        <end position="312"/>
    </location>
</feature>
<gene>
    <name evidence="10" type="ORF">P171DRAFT_420618</name>
</gene>
<feature type="transmembrane region" description="Helical" evidence="8">
    <location>
        <begin position="349"/>
        <end position="370"/>
    </location>
</feature>
<dbReference type="PANTHER" id="PTHR11360">
    <property type="entry name" value="MONOCARBOXYLATE TRANSPORTER"/>
    <property type="match status" value="1"/>
</dbReference>
<feature type="transmembrane region" description="Helical" evidence="8">
    <location>
        <begin position="149"/>
        <end position="172"/>
    </location>
</feature>
<proteinExistence type="inferred from homology"/>
<evidence type="ECO:0000259" key="9">
    <source>
        <dbReference type="PROSITE" id="PS50850"/>
    </source>
</evidence>
<comment type="caution">
    <text evidence="10">The sequence shown here is derived from an EMBL/GenBank/DDBJ whole genome shotgun (WGS) entry which is preliminary data.</text>
</comment>
<keyword evidence="11" id="KW-1185">Reference proteome</keyword>
<feature type="transmembrane region" description="Helical" evidence="8">
    <location>
        <begin position="261"/>
        <end position="281"/>
    </location>
</feature>
<reference evidence="10" key="1">
    <citation type="journal article" date="2020" name="Stud. Mycol.">
        <title>101 Dothideomycetes genomes: a test case for predicting lifestyles and emergence of pathogens.</title>
        <authorList>
            <person name="Haridas S."/>
            <person name="Albert R."/>
            <person name="Binder M."/>
            <person name="Bloem J."/>
            <person name="Labutti K."/>
            <person name="Salamov A."/>
            <person name="Andreopoulos B."/>
            <person name="Baker S."/>
            <person name="Barry K."/>
            <person name="Bills G."/>
            <person name="Bluhm B."/>
            <person name="Cannon C."/>
            <person name="Castanera R."/>
            <person name="Culley D."/>
            <person name="Daum C."/>
            <person name="Ezra D."/>
            <person name="Gonzalez J."/>
            <person name="Henrissat B."/>
            <person name="Kuo A."/>
            <person name="Liang C."/>
            <person name="Lipzen A."/>
            <person name="Lutzoni F."/>
            <person name="Magnuson J."/>
            <person name="Mondo S."/>
            <person name="Nolan M."/>
            <person name="Ohm R."/>
            <person name="Pangilinan J."/>
            <person name="Park H.-J."/>
            <person name="Ramirez L."/>
            <person name="Alfaro M."/>
            <person name="Sun H."/>
            <person name="Tritt A."/>
            <person name="Yoshinaga Y."/>
            <person name="Zwiers L.-H."/>
            <person name="Turgeon B."/>
            <person name="Goodwin S."/>
            <person name="Spatafora J."/>
            <person name="Crous P."/>
            <person name="Grigoriev I."/>
        </authorList>
    </citation>
    <scope>NUCLEOTIDE SEQUENCE</scope>
    <source>
        <strain evidence="10">CBS 690.94</strain>
    </source>
</reference>
<dbReference type="OrthoDB" id="5667at2759"/>
<sequence length="447" mass="48510">MSHPPSSTVSATDASIRKKESDIEQKAADKDVSDSQTAPGPINPWHPSQFPDGGKDAYLCLLGAFCCLFCSFGWLNCVGVFQNYYETHQLRDKSSSQIAWISSLQIFVMFFPGPIVGFFFDNYGPKYLLAVGAFFHVFGLMMASLCTEYYQFILAQGICSPLGLNCIFNVALGSLPSWFLKKRGLAYGVTAAGSGLGGIVFPIMASRLIPRIGYGWTMRTFAFVILGLLFIAFATVRPRLPPKPREFKLHVFVDPFKDLRFTMMVISSFLFFLGLFIPINFIEVEAMVNGMSVRLSSYLLAMLNAASIFGRIIPGALSDKFGPYNLQAVMAFFTGILCLALGLPASGNAAFIVFAILYGFASGAFVSLAPAQVAKISNVQEIGLRTGVLFSCVSFAGLVGNPIAGALVDGTRFDKVNIFAGVVMIAGAVMFVLTRMVVTGWKVMQIA</sequence>
<evidence type="ECO:0000256" key="3">
    <source>
        <dbReference type="ARBA" id="ARBA00022448"/>
    </source>
</evidence>